<dbReference type="PANTHER" id="PTHR30287:SF2">
    <property type="entry name" value="BLL1001 PROTEIN"/>
    <property type="match status" value="1"/>
</dbReference>
<evidence type="ECO:0000256" key="5">
    <source>
        <dbReference type="ARBA" id="ARBA00023136"/>
    </source>
</evidence>
<keyword evidence="4 6" id="KW-1133">Transmembrane helix</keyword>
<feature type="transmembrane region" description="Helical" evidence="6">
    <location>
        <begin position="20"/>
        <end position="40"/>
    </location>
</feature>
<dbReference type="GO" id="GO:0005886">
    <property type="term" value="C:plasma membrane"/>
    <property type="evidence" value="ECO:0007669"/>
    <property type="project" value="UniProtKB-SubCell"/>
</dbReference>
<dbReference type="Pfam" id="PF02687">
    <property type="entry name" value="FtsX"/>
    <property type="match status" value="2"/>
</dbReference>
<accession>A0A366HNQ9</accession>
<evidence type="ECO:0000256" key="3">
    <source>
        <dbReference type="ARBA" id="ARBA00022692"/>
    </source>
</evidence>
<dbReference type="InterPro" id="IPR038766">
    <property type="entry name" value="Membrane_comp_ABC_pdt"/>
</dbReference>
<keyword evidence="3 6" id="KW-0812">Transmembrane</keyword>
<comment type="subcellular location">
    <subcellularLocation>
        <location evidence="1">Cell membrane</location>
        <topology evidence="1">Multi-pass membrane protein</topology>
    </subcellularLocation>
</comment>
<feature type="transmembrane region" description="Helical" evidence="6">
    <location>
        <begin position="413"/>
        <end position="434"/>
    </location>
</feature>
<evidence type="ECO:0000313" key="9">
    <source>
        <dbReference type="EMBL" id="RBP45136.1"/>
    </source>
</evidence>
<evidence type="ECO:0000256" key="4">
    <source>
        <dbReference type="ARBA" id="ARBA00022989"/>
    </source>
</evidence>
<feature type="transmembrane region" description="Helical" evidence="6">
    <location>
        <begin position="446"/>
        <end position="470"/>
    </location>
</feature>
<gene>
    <name evidence="9" type="ORF">DES53_103133</name>
</gene>
<feature type="transmembrane region" description="Helical" evidence="6">
    <location>
        <begin position="265"/>
        <end position="286"/>
    </location>
</feature>
<keyword evidence="2" id="KW-1003">Cell membrane</keyword>
<dbReference type="Proteomes" id="UP000253426">
    <property type="component" value="Unassembled WGS sequence"/>
</dbReference>
<keyword evidence="5 6" id="KW-0472">Membrane</keyword>
<feature type="domain" description="ABC3 transporter permease C-terminal" evidence="7">
    <location>
        <begin position="272"/>
        <end position="397"/>
    </location>
</feature>
<organism evidence="9 10">
    <name type="scientific">Roseimicrobium gellanilyticum</name>
    <dbReference type="NCBI Taxonomy" id="748857"/>
    <lineage>
        <taxon>Bacteria</taxon>
        <taxon>Pseudomonadati</taxon>
        <taxon>Verrucomicrobiota</taxon>
        <taxon>Verrucomicrobiia</taxon>
        <taxon>Verrucomicrobiales</taxon>
        <taxon>Verrucomicrobiaceae</taxon>
        <taxon>Roseimicrobium</taxon>
    </lineage>
</organism>
<dbReference type="RefSeq" id="WP_113958278.1">
    <property type="nucleotide sequence ID" value="NZ_QNRR01000003.1"/>
</dbReference>
<dbReference type="InterPro" id="IPR003838">
    <property type="entry name" value="ABC3_permease_C"/>
</dbReference>
<dbReference type="InterPro" id="IPR025857">
    <property type="entry name" value="MacB_PCD"/>
</dbReference>
<feature type="transmembrane region" description="Helical" evidence="6">
    <location>
        <begin position="777"/>
        <end position="803"/>
    </location>
</feature>
<evidence type="ECO:0000256" key="6">
    <source>
        <dbReference type="SAM" id="Phobius"/>
    </source>
</evidence>
<feature type="domain" description="MacB-like periplasmic core" evidence="8">
    <location>
        <begin position="497"/>
        <end position="703"/>
    </location>
</feature>
<evidence type="ECO:0000259" key="8">
    <source>
        <dbReference type="Pfam" id="PF12704"/>
    </source>
</evidence>
<evidence type="ECO:0000256" key="2">
    <source>
        <dbReference type="ARBA" id="ARBA00022475"/>
    </source>
</evidence>
<feature type="transmembrane region" description="Helical" evidence="6">
    <location>
        <begin position="736"/>
        <end position="756"/>
    </location>
</feature>
<reference evidence="9 10" key="1">
    <citation type="submission" date="2018-06" db="EMBL/GenBank/DDBJ databases">
        <title>Genomic Encyclopedia of Type Strains, Phase IV (KMG-IV): sequencing the most valuable type-strain genomes for metagenomic binning, comparative biology and taxonomic classification.</title>
        <authorList>
            <person name="Goeker M."/>
        </authorList>
    </citation>
    <scope>NUCLEOTIDE SEQUENCE [LARGE SCALE GENOMIC DNA]</scope>
    <source>
        <strain evidence="9 10">DSM 25532</strain>
    </source>
</reference>
<sequence length="857" mass="92972">MKSVWLILERCALRHWKLAWRQQLALLLILALGSGVYLAMRLANRAALSGFEQFTDGITRQPDWSVTGKTGPLRETELREMRDLLGSRPVQMLPMIEETVSPASERQGEIGSVPTWRLIGADWIGLMNVRGETPLQLQQEQDRRKSEAPQEGVVMSAKLAARLGVSEGDTFRVIIDERVVPLKIARLMSDIPGVLSLPEHMLLMDLPDAQKAMHREGEVDRVEILCEEGAAFPLLSAEVGALLRERWQVSGPEERRMLAGTMTEAFRLNLTILSLLALFVGGYLIFQALDGIVLRRREEIGILKSLGVTDGAIQRAFLLEATLLGIIGGGVGLLVGWVGAQGAVGAVSKTVNALYGATSTQRADLHLGEAALCMGISIATSILAAWWPAREAARTPPVHMLGRKTATYGGGKWWRASWLGWALMALAVVLAQLPPLRMEAGTRLPLAGYASALSWLLGAGLAAGALLRYVSKIPSHAPVRRLAISHLRRPTVRHRFAVAALASAIAMTSGMAIMVSSFELTVRDWIQRTMKSDVYAASAGSQSAGSTNHISAATVQTISKMPEVQEVAALQSRPIQIHGAPTTVLGVNGNYTTKHGIYAWIQKPKEERWWMPGGPGNDGATPAIMNESFSDRFAVKVGDTMTLPGDHRVKLVGIHADYGNERGSITVAASEFREWFATDMAWRVAMMLKPGTDAESFCEKLRQAQPGLNVFSNIHLRSEALRIFRQTFAVTHALEVVGVAVAVAGLGLALACLLLERRADLATLRAIGMTPGQIAGAAAWEGIGVAAAGTAMGIGAGLWLGWLLIYRVNKQCFGWTLGFNLPWWQLTLLSVAVIGAGAFVASMVGRWGSRMRWEQEE</sequence>
<name>A0A366HNQ9_9BACT</name>
<keyword evidence="10" id="KW-1185">Reference proteome</keyword>
<evidence type="ECO:0000259" key="7">
    <source>
        <dbReference type="Pfam" id="PF02687"/>
    </source>
</evidence>
<dbReference type="AlphaFoldDB" id="A0A366HNQ9"/>
<dbReference type="EMBL" id="QNRR01000003">
    <property type="protein sequence ID" value="RBP45136.1"/>
    <property type="molecule type" value="Genomic_DNA"/>
</dbReference>
<dbReference type="Pfam" id="PF12704">
    <property type="entry name" value="MacB_PCD"/>
    <property type="match status" value="1"/>
</dbReference>
<protein>
    <submittedName>
        <fullName evidence="9">Putative ABC transport system permease protein</fullName>
    </submittedName>
</protein>
<feature type="domain" description="ABC3 transporter permease C-terminal" evidence="7">
    <location>
        <begin position="737"/>
        <end position="840"/>
    </location>
</feature>
<feature type="transmembrane region" description="Helical" evidence="6">
    <location>
        <begin position="316"/>
        <end position="340"/>
    </location>
</feature>
<dbReference type="OrthoDB" id="9780560at2"/>
<dbReference type="PANTHER" id="PTHR30287">
    <property type="entry name" value="MEMBRANE COMPONENT OF PREDICTED ABC SUPERFAMILY METABOLITE UPTAKE TRANSPORTER"/>
    <property type="match status" value="1"/>
</dbReference>
<feature type="transmembrane region" description="Helical" evidence="6">
    <location>
        <begin position="823"/>
        <end position="844"/>
    </location>
</feature>
<feature type="transmembrane region" description="Helical" evidence="6">
    <location>
        <begin position="496"/>
        <end position="518"/>
    </location>
</feature>
<evidence type="ECO:0000313" key="10">
    <source>
        <dbReference type="Proteomes" id="UP000253426"/>
    </source>
</evidence>
<proteinExistence type="predicted"/>
<evidence type="ECO:0000256" key="1">
    <source>
        <dbReference type="ARBA" id="ARBA00004651"/>
    </source>
</evidence>
<comment type="caution">
    <text evidence="9">The sequence shown here is derived from an EMBL/GenBank/DDBJ whole genome shotgun (WGS) entry which is preliminary data.</text>
</comment>